<evidence type="ECO:0000256" key="4">
    <source>
        <dbReference type="ARBA" id="ARBA00022692"/>
    </source>
</evidence>
<dbReference type="Pfam" id="PF07714">
    <property type="entry name" value="PK_Tyr_Ser-Thr"/>
    <property type="match status" value="1"/>
</dbReference>
<dbReference type="Gene3D" id="3.30.200.20">
    <property type="entry name" value="Phosphorylase Kinase, domain 1"/>
    <property type="match status" value="1"/>
</dbReference>
<name>A0AAP0RHG0_LIQFO</name>
<dbReference type="GO" id="GO:0006952">
    <property type="term" value="P:defense response"/>
    <property type="evidence" value="ECO:0007669"/>
    <property type="project" value="UniProtKB-ARBA"/>
</dbReference>
<keyword evidence="9 12" id="KW-1133">Transmembrane helix</keyword>
<dbReference type="AlphaFoldDB" id="A0AAP0RHG0"/>
<dbReference type="EMBL" id="JBBPBK010000010">
    <property type="protein sequence ID" value="KAK9276988.1"/>
    <property type="molecule type" value="Genomic_DNA"/>
</dbReference>
<evidence type="ECO:0000256" key="11">
    <source>
        <dbReference type="ARBA" id="ARBA00023170"/>
    </source>
</evidence>
<evidence type="ECO:0000256" key="7">
    <source>
        <dbReference type="ARBA" id="ARBA00022741"/>
    </source>
</evidence>
<feature type="domain" description="Protein kinase" evidence="14">
    <location>
        <begin position="389"/>
        <end position="644"/>
    </location>
</feature>
<dbReference type="InterPro" id="IPR013320">
    <property type="entry name" value="ConA-like_dom_sf"/>
</dbReference>
<protein>
    <recommendedName>
        <fullName evidence="14">Protein kinase domain-containing protein</fullName>
    </recommendedName>
</protein>
<dbReference type="SUPFAM" id="SSF56112">
    <property type="entry name" value="Protein kinase-like (PK-like)"/>
    <property type="match status" value="1"/>
</dbReference>
<keyword evidence="6" id="KW-0430">Lectin</keyword>
<evidence type="ECO:0000256" key="9">
    <source>
        <dbReference type="ARBA" id="ARBA00022989"/>
    </source>
</evidence>
<evidence type="ECO:0000313" key="16">
    <source>
        <dbReference type="Proteomes" id="UP001415857"/>
    </source>
</evidence>
<dbReference type="Gene3D" id="2.60.120.200">
    <property type="match status" value="1"/>
</dbReference>
<keyword evidence="11" id="KW-0675">Receptor</keyword>
<comment type="similarity">
    <text evidence="3">In the C-terminal section; belongs to the protein kinase superfamily. Ser/Thr protein kinase family.</text>
</comment>
<evidence type="ECO:0000256" key="10">
    <source>
        <dbReference type="ARBA" id="ARBA00023136"/>
    </source>
</evidence>
<evidence type="ECO:0000256" key="12">
    <source>
        <dbReference type="SAM" id="Phobius"/>
    </source>
</evidence>
<keyword evidence="7" id="KW-0547">Nucleotide-binding</keyword>
<evidence type="ECO:0000259" key="14">
    <source>
        <dbReference type="PROSITE" id="PS50011"/>
    </source>
</evidence>
<evidence type="ECO:0000256" key="1">
    <source>
        <dbReference type="ARBA" id="ARBA00004479"/>
    </source>
</evidence>
<keyword evidence="4 12" id="KW-0812">Transmembrane</keyword>
<feature type="signal peptide" evidence="13">
    <location>
        <begin position="1"/>
        <end position="21"/>
    </location>
</feature>
<evidence type="ECO:0000256" key="2">
    <source>
        <dbReference type="ARBA" id="ARBA00008536"/>
    </source>
</evidence>
<dbReference type="InterPro" id="IPR001245">
    <property type="entry name" value="Ser-Thr/Tyr_kinase_cat_dom"/>
</dbReference>
<evidence type="ECO:0000256" key="5">
    <source>
        <dbReference type="ARBA" id="ARBA00022729"/>
    </source>
</evidence>
<dbReference type="PANTHER" id="PTHR27007">
    <property type="match status" value="1"/>
</dbReference>
<evidence type="ECO:0000313" key="15">
    <source>
        <dbReference type="EMBL" id="KAK9276988.1"/>
    </source>
</evidence>
<dbReference type="GO" id="GO:0051707">
    <property type="term" value="P:response to other organism"/>
    <property type="evidence" value="ECO:0007669"/>
    <property type="project" value="UniProtKB-ARBA"/>
</dbReference>
<dbReference type="GO" id="GO:0016020">
    <property type="term" value="C:membrane"/>
    <property type="evidence" value="ECO:0007669"/>
    <property type="project" value="UniProtKB-SubCell"/>
</dbReference>
<dbReference type="GO" id="GO:0030246">
    <property type="term" value="F:carbohydrate binding"/>
    <property type="evidence" value="ECO:0007669"/>
    <property type="project" value="UniProtKB-KW"/>
</dbReference>
<dbReference type="InterPro" id="IPR000719">
    <property type="entry name" value="Prot_kinase_dom"/>
</dbReference>
<dbReference type="GO" id="GO:0005524">
    <property type="term" value="F:ATP binding"/>
    <property type="evidence" value="ECO:0007669"/>
    <property type="project" value="UniProtKB-KW"/>
</dbReference>
<dbReference type="GO" id="GO:0004672">
    <property type="term" value="F:protein kinase activity"/>
    <property type="evidence" value="ECO:0007669"/>
    <property type="project" value="InterPro"/>
</dbReference>
<comment type="caution">
    <text evidence="15">The sequence shown here is derived from an EMBL/GenBank/DDBJ whole genome shotgun (WGS) entry which is preliminary data.</text>
</comment>
<keyword evidence="8" id="KW-0067">ATP-binding</keyword>
<keyword evidence="16" id="KW-1185">Reference proteome</keyword>
<dbReference type="CDD" id="cd06899">
    <property type="entry name" value="lectin_legume_LecRK_Arcelin_ConA"/>
    <property type="match status" value="1"/>
</dbReference>
<feature type="chain" id="PRO_5042817167" description="Protein kinase domain-containing protein" evidence="13">
    <location>
        <begin position="22"/>
        <end position="704"/>
    </location>
</feature>
<dbReference type="Proteomes" id="UP001415857">
    <property type="component" value="Unassembled WGS sequence"/>
</dbReference>
<evidence type="ECO:0000256" key="13">
    <source>
        <dbReference type="SAM" id="SignalP"/>
    </source>
</evidence>
<evidence type="ECO:0000256" key="3">
    <source>
        <dbReference type="ARBA" id="ARBA00010217"/>
    </source>
</evidence>
<dbReference type="InterPro" id="IPR050528">
    <property type="entry name" value="L-type_Lectin-RKs"/>
</dbReference>
<feature type="transmembrane region" description="Helical" evidence="12">
    <location>
        <begin position="327"/>
        <end position="346"/>
    </location>
</feature>
<comment type="similarity">
    <text evidence="2">In the N-terminal section; belongs to the leguminous lectin family.</text>
</comment>
<gene>
    <name evidence="15" type="ORF">L1049_006527</name>
</gene>
<dbReference type="InterPro" id="IPR001220">
    <property type="entry name" value="Legume_lectin_dom"/>
</dbReference>
<reference evidence="15 16" key="1">
    <citation type="journal article" date="2024" name="Plant J.">
        <title>Genome sequences and population genomics reveal climatic adaptation and genomic divergence between two closely related sweetgum species.</title>
        <authorList>
            <person name="Xu W.Q."/>
            <person name="Ren C.Q."/>
            <person name="Zhang X.Y."/>
            <person name="Comes H.P."/>
            <person name="Liu X.H."/>
            <person name="Li Y.G."/>
            <person name="Kettle C.J."/>
            <person name="Jalonen R."/>
            <person name="Gaisberger H."/>
            <person name="Ma Y.Z."/>
            <person name="Qiu Y.X."/>
        </authorList>
    </citation>
    <scope>NUCLEOTIDE SEQUENCE [LARGE SCALE GENOMIC DNA]</scope>
    <source>
        <strain evidence="15">Hangzhou</strain>
    </source>
</reference>
<dbReference type="Gene3D" id="1.10.510.10">
    <property type="entry name" value="Transferase(Phosphotransferase) domain 1"/>
    <property type="match status" value="2"/>
</dbReference>
<organism evidence="15 16">
    <name type="scientific">Liquidambar formosana</name>
    <name type="common">Formosan gum</name>
    <dbReference type="NCBI Taxonomy" id="63359"/>
    <lineage>
        <taxon>Eukaryota</taxon>
        <taxon>Viridiplantae</taxon>
        <taxon>Streptophyta</taxon>
        <taxon>Embryophyta</taxon>
        <taxon>Tracheophyta</taxon>
        <taxon>Spermatophyta</taxon>
        <taxon>Magnoliopsida</taxon>
        <taxon>eudicotyledons</taxon>
        <taxon>Gunneridae</taxon>
        <taxon>Pentapetalae</taxon>
        <taxon>Saxifragales</taxon>
        <taxon>Altingiaceae</taxon>
        <taxon>Liquidambar</taxon>
    </lineage>
</organism>
<dbReference type="PROSITE" id="PS50011">
    <property type="entry name" value="PROTEIN_KINASE_DOM"/>
    <property type="match status" value="1"/>
</dbReference>
<dbReference type="SUPFAM" id="SSF49899">
    <property type="entry name" value="Concanavalin A-like lectins/glucanases"/>
    <property type="match status" value="1"/>
</dbReference>
<dbReference type="InterPro" id="IPR011009">
    <property type="entry name" value="Kinase-like_dom_sf"/>
</dbReference>
<accession>A0AAP0RHG0</accession>
<comment type="subcellular location">
    <subcellularLocation>
        <location evidence="1">Membrane</location>
        <topology evidence="1">Single-pass type I membrane protein</topology>
    </subcellularLocation>
</comment>
<sequence>MDCRPSFFWLIISSTTSFLLLQENPLSAHKIYFTHYNAPVTNVTKHFYFSNFDPYKNPSIIQDVKLLGSSKISDKEGSIQIPDASPAIDHTHQAGRAIYSSPIRLFDPFTRTPASFQTTFSFQFNTTTTSTSGSDSGGSHGGGGFTFVIVPDEFTIGRPGPWLGMLNDACDKHYKIFGVEFDTSHDVNFGDPNDDHVGINPGSIVSFKTAHASRAGISLHDGSVHRTRINYDGHRKWIDVHLGLDGRDFPIQPILSSPLDLSPFLKEYMFVGFSASTGNVTQIHSVLSWNFSSTIQAYLRLPSKETCHRNVAHQVSGISSSNSPSSFMIFVAVVVLCTLACLSLYCNSKRRKRHSVAALFLPDKNQRPMPPSKTRQFTLHEVYKATRRFSKVQVLCSDSRGVLYRGNLPNGCQVAMKRFSTWFLNSPRGLDRRRVMKRIGLMTQVSHPNLATIRGWCCDDQEAIVVYDYFQNGTLDRWLFGLGVLPWTRRFSLIKDVAEALTFLHSKELAHQNLKTSSVFLDVNYRAVLGDYGFILRPNESGRVESVSGKKADVFGFGMLVLEIVAGKRTIDSDRDEEEMGLLGFAWRMHERGKKVEVVDQRMGSSVNLEEAVRFLEIGLSCTLNDGPSMEEHEEKGLCMHEARCLMARGLLHEGKRVGAHREGSCMQLCKAKWQHLEDNWQTMKNKCQVAWLSLHARRAINRG</sequence>
<dbReference type="Pfam" id="PF00139">
    <property type="entry name" value="Lectin_legB"/>
    <property type="match status" value="1"/>
</dbReference>
<keyword evidence="5 13" id="KW-0732">Signal</keyword>
<keyword evidence="10 12" id="KW-0472">Membrane</keyword>
<evidence type="ECO:0000256" key="6">
    <source>
        <dbReference type="ARBA" id="ARBA00022734"/>
    </source>
</evidence>
<proteinExistence type="inferred from homology"/>
<evidence type="ECO:0000256" key="8">
    <source>
        <dbReference type="ARBA" id="ARBA00022840"/>
    </source>
</evidence>